<comment type="caution">
    <text evidence="3">The sequence shown here is derived from an EMBL/GenBank/DDBJ whole genome shotgun (WGS) entry which is preliminary data.</text>
</comment>
<dbReference type="Proteomes" id="UP001431783">
    <property type="component" value="Unassembled WGS sequence"/>
</dbReference>
<dbReference type="EMBL" id="JARQZJ010000001">
    <property type="protein sequence ID" value="KAK9869616.1"/>
    <property type="molecule type" value="Genomic_DNA"/>
</dbReference>
<dbReference type="InterPro" id="IPR051133">
    <property type="entry name" value="Adapter_Engulfment-Domain"/>
</dbReference>
<dbReference type="SUPFAM" id="SSF50729">
    <property type="entry name" value="PH domain-like"/>
    <property type="match status" value="1"/>
</dbReference>
<dbReference type="SMART" id="SM00462">
    <property type="entry name" value="PTB"/>
    <property type="match status" value="1"/>
</dbReference>
<sequence length="549" mass="62335">MQSSDLEISEELDSILLQSMKNKKRVPSIEALNSEMPTREYQKDTTKRIIKTFLNKLRMRKYACATISKPDPSYKVAYLGNVVTGWAKGDGCVEKPLTTLWRNYTHSSRPDVKMTLAVTNGGLKATTRDHGLTEYWAHRLTFCAALNQFPRIFCWVYRHEGRRLRHELRCHAVLCSTPSVAKKIESELNQALAVALAEFRKDKISRQNARLSLVNSVYENPTIPRRKILLSTGSHSYRPPLERSKSAPKLTMIEESVLEEEAESGESKPKVNYKRILRHHDSASSLLDKRKIFLRDVQSQYTSSIRIRPITETCDEENGFGEKKTTKIQSQPDLTEYINDLKQSNEDKTNLILESLLENQMRNDLLESCERAWYNALGDKPDLIPSDSDEGSLSSGCESVSMVNSELEQSIFPAIEEMSIVEEEEESSRDDRKKTEFDFKFGGNVLSRTRNFDSGSTDNLKCRLFNNNLYNSSILANDEVSLVPVGEMHCDFSSLKVFKKRGTPMKDLSSPEEHSKDSKGEEDTRSACSDESGYEEEELASSVANIISV</sequence>
<dbReference type="InterPro" id="IPR033930">
    <property type="entry name" value="FAM43A/B_PTB"/>
</dbReference>
<dbReference type="CDD" id="cd01214">
    <property type="entry name" value="PTB_FAM43A"/>
    <property type="match status" value="1"/>
</dbReference>
<reference evidence="3 4" key="1">
    <citation type="submission" date="2023-03" db="EMBL/GenBank/DDBJ databases">
        <title>Genome insight into feeding habits of ladybird beetles.</title>
        <authorList>
            <person name="Li H.-S."/>
            <person name="Huang Y.-H."/>
            <person name="Pang H."/>
        </authorList>
    </citation>
    <scope>NUCLEOTIDE SEQUENCE [LARGE SCALE GENOMIC DNA]</scope>
    <source>
        <strain evidence="3">SYSU_2023b</strain>
        <tissue evidence="3">Whole body</tissue>
    </source>
</reference>
<feature type="region of interest" description="Disordered" evidence="1">
    <location>
        <begin position="503"/>
        <end position="549"/>
    </location>
</feature>
<dbReference type="InterPro" id="IPR011993">
    <property type="entry name" value="PH-like_dom_sf"/>
</dbReference>
<dbReference type="AlphaFoldDB" id="A0AAW1TN44"/>
<evidence type="ECO:0000256" key="1">
    <source>
        <dbReference type="SAM" id="MobiDB-lite"/>
    </source>
</evidence>
<proteinExistence type="predicted"/>
<dbReference type="InterPro" id="IPR006020">
    <property type="entry name" value="PTB/PI_dom"/>
</dbReference>
<feature type="domain" description="PID" evidence="2">
    <location>
        <begin position="69"/>
        <end position="205"/>
    </location>
</feature>
<dbReference type="PANTHER" id="PTHR11232:SF2">
    <property type="entry name" value="FI05246P"/>
    <property type="match status" value="1"/>
</dbReference>
<evidence type="ECO:0000313" key="3">
    <source>
        <dbReference type="EMBL" id="KAK9869616.1"/>
    </source>
</evidence>
<name>A0AAW1TN44_9CUCU</name>
<evidence type="ECO:0000259" key="2">
    <source>
        <dbReference type="SMART" id="SM00462"/>
    </source>
</evidence>
<dbReference type="Gene3D" id="2.30.29.30">
    <property type="entry name" value="Pleckstrin-homology domain (PH domain)/Phosphotyrosine-binding domain (PTB)"/>
    <property type="match status" value="1"/>
</dbReference>
<accession>A0AAW1TN44</accession>
<protein>
    <recommendedName>
        <fullName evidence="2">PID domain-containing protein</fullName>
    </recommendedName>
</protein>
<dbReference type="Pfam" id="PF14719">
    <property type="entry name" value="PID_2"/>
    <property type="match status" value="1"/>
</dbReference>
<organism evidence="3 4">
    <name type="scientific">Henosepilachna vigintioctopunctata</name>
    <dbReference type="NCBI Taxonomy" id="420089"/>
    <lineage>
        <taxon>Eukaryota</taxon>
        <taxon>Metazoa</taxon>
        <taxon>Ecdysozoa</taxon>
        <taxon>Arthropoda</taxon>
        <taxon>Hexapoda</taxon>
        <taxon>Insecta</taxon>
        <taxon>Pterygota</taxon>
        <taxon>Neoptera</taxon>
        <taxon>Endopterygota</taxon>
        <taxon>Coleoptera</taxon>
        <taxon>Polyphaga</taxon>
        <taxon>Cucujiformia</taxon>
        <taxon>Coccinelloidea</taxon>
        <taxon>Coccinellidae</taxon>
        <taxon>Epilachninae</taxon>
        <taxon>Epilachnini</taxon>
        <taxon>Henosepilachna</taxon>
    </lineage>
</organism>
<dbReference type="PANTHER" id="PTHR11232">
    <property type="entry name" value="PHOSPHOTYROSINE INTERACTION DOMAIN-CONTAINING FAMILY MEMBER"/>
    <property type="match status" value="1"/>
</dbReference>
<gene>
    <name evidence="3" type="ORF">WA026_003364</name>
</gene>
<evidence type="ECO:0000313" key="4">
    <source>
        <dbReference type="Proteomes" id="UP001431783"/>
    </source>
</evidence>
<feature type="compositionally biased region" description="Basic and acidic residues" evidence="1">
    <location>
        <begin position="509"/>
        <end position="525"/>
    </location>
</feature>
<keyword evidence="4" id="KW-1185">Reference proteome</keyword>